<dbReference type="CDD" id="cd01627">
    <property type="entry name" value="HAD_TPP"/>
    <property type="match status" value="1"/>
</dbReference>
<dbReference type="Pfam" id="PF00982">
    <property type="entry name" value="Glyco_transf_20"/>
    <property type="match status" value="1"/>
</dbReference>
<dbReference type="OrthoDB" id="755951at2759"/>
<dbReference type="FunFam" id="3.40.50.2000:FF:000150">
    <property type="entry name" value="Trehalose-6-phosphate synthase"/>
    <property type="match status" value="1"/>
</dbReference>
<evidence type="ECO:0000313" key="4">
    <source>
        <dbReference type="Proteomes" id="UP000663879"/>
    </source>
</evidence>
<dbReference type="Gene3D" id="3.40.50.1000">
    <property type="entry name" value="HAD superfamily/HAD-like"/>
    <property type="match status" value="1"/>
</dbReference>
<dbReference type="GO" id="GO:0005829">
    <property type="term" value="C:cytosol"/>
    <property type="evidence" value="ECO:0007669"/>
    <property type="project" value="TreeGrafter"/>
</dbReference>
<evidence type="ECO:0000256" key="2">
    <source>
        <dbReference type="ARBA" id="ARBA00006330"/>
    </source>
</evidence>
<dbReference type="SUPFAM" id="SSF56784">
    <property type="entry name" value="HAD-like"/>
    <property type="match status" value="1"/>
</dbReference>
<protein>
    <submittedName>
        <fullName evidence="3">Uncharacterized protein</fullName>
    </submittedName>
</protein>
<dbReference type="SUPFAM" id="SSF53756">
    <property type="entry name" value="UDP-Glycosyltransferase/glycogen phosphorylase"/>
    <property type="match status" value="1"/>
</dbReference>
<dbReference type="InterPro" id="IPR006379">
    <property type="entry name" value="HAD-SF_hydro_IIB"/>
</dbReference>
<dbReference type="PANTHER" id="PTHR10788:SF106">
    <property type="entry name" value="BCDNA.GH08860"/>
    <property type="match status" value="1"/>
</dbReference>
<reference evidence="3" key="1">
    <citation type="submission" date="2021-02" db="EMBL/GenBank/DDBJ databases">
        <authorList>
            <person name="Nowell W R."/>
        </authorList>
    </citation>
    <scope>NUCLEOTIDE SEQUENCE</scope>
    <source>
        <strain evidence="3">Ploen Becks lab</strain>
    </source>
</reference>
<keyword evidence="4" id="KW-1185">Reference proteome</keyword>
<dbReference type="CDD" id="cd03788">
    <property type="entry name" value="GT20_TPS"/>
    <property type="match status" value="1"/>
</dbReference>
<accession>A0A813M3T0</accession>
<dbReference type="NCBIfam" id="TIGR00685">
    <property type="entry name" value="T6PP"/>
    <property type="match status" value="1"/>
</dbReference>
<dbReference type="Pfam" id="PF02358">
    <property type="entry name" value="Trehalose_PPase"/>
    <property type="match status" value="1"/>
</dbReference>
<organism evidence="3 4">
    <name type="scientific">Brachionus calyciflorus</name>
    <dbReference type="NCBI Taxonomy" id="104777"/>
    <lineage>
        <taxon>Eukaryota</taxon>
        <taxon>Metazoa</taxon>
        <taxon>Spiralia</taxon>
        <taxon>Gnathifera</taxon>
        <taxon>Rotifera</taxon>
        <taxon>Eurotatoria</taxon>
        <taxon>Monogononta</taxon>
        <taxon>Pseudotrocha</taxon>
        <taxon>Ploima</taxon>
        <taxon>Brachionidae</taxon>
        <taxon>Brachionus</taxon>
    </lineage>
</organism>
<dbReference type="NCBIfam" id="NF011071">
    <property type="entry name" value="PRK14501.1"/>
    <property type="match status" value="1"/>
</dbReference>
<dbReference type="AlphaFoldDB" id="A0A813M3T0"/>
<name>A0A813M3T0_9BILA</name>
<gene>
    <name evidence="3" type="ORF">OXX778_LOCUS447</name>
</gene>
<dbReference type="InterPro" id="IPR023214">
    <property type="entry name" value="HAD_sf"/>
</dbReference>
<dbReference type="GO" id="GO:0005992">
    <property type="term" value="P:trehalose biosynthetic process"/>
    <property type="evidence" value="ECO:0007669"/>
    <property type="project" value="InterPro"/>
</dbReference>
<comment type="caution">
    <text evidence="3">The sequence shown here is derived from an EMBL/GenBank/DDBJ whole genome shotgun (WGS) entry which is preliminary data.</text>
</comment>
<dbReference type="InterPro" id="IPR001830">
    <property type="entry name" value="Glyco_trans_20"/>
</dbReference>
<comment type="similarity">
    <text evidence="2">In the C-terminal section; belongs to the trehalose phosphatase family.</text>
</comment>
<dbReference type="EMBL" id="CAJNOC010000021">
    <property type="protein sequence ID" value="CAF0707028.1"/>
    <property type="molecule type" value="Genomic_DNA"/>
</dbReference>
<dbReference type="GO" id="GO:0003825">
    <property type="term" value="F:alpha,alpha-trehalose-phosphate synthase (UDP-forming) activity"/>
    <property type="evidence" value="ECO:0007669"/>
    <property type="project" value="TreeGrafter"/>
</dbReference>
<dbReference type="PANTHER" id="PTHR10788">
    <property type="entry name" value="TREHALOSE-6-PHOSPHATE SYNTHASE"/>
    <property type="match status" value="1"/>
</dbReference>
<dbReference type="Proteomes" id="UP000663879">
    <property type="component" value="Unassembled WGS sequence"/>
</dbReference>
<dbReference type="Gene3D" id="3.30.70.1020">
    <property type="entry name" value="Trehalose-6-phosphate phosphatase related protein, domain 2"/>
    <property type="match status" value="1"/>
</dbReference>
<sequence>MKRSLIIVSNRLPFVINLNENGEPVRKNSAGGLVTALAPSVVKFYGFWVGWAGNELTEDMTIPESDDPTAIAHKIKPSQIVPIFFSKETYNLYYNGFCNGSLWPLMHSLPTIASFKSEQWNSYVSVNEKFANSTYETVKKFENLTDKNNLVWIHDYHLMVMPMILRNLLDDANITCKIAFFLHIPFPSWDIFRLNPWANEILLGLLGCDLIAFHTNTYAVNFIDCCYHILGARVDRREMLIEYGNKSLVVRALPIGIPYEWFEKNARIAPKPFNFREQVIFGVDRLDYTKGIIQRVLGYERFLDKYPECREKVVFFQVAVPSRTDVEDYKNLKDELEREIGRVSGRFATAEWTPIKYIYNNISQCDLAGYYRDARIALITPVRDGMNLVAKEYVACQIADPGVLIISPFTGAGETMNEALLVNPLEHDMIADAIKTAYDMKYYERKLRMNALQTRERLFNLDTWLESFFEAIDLVDTVKKMQSLNVSDYESWLGPIIKGYNLAIILDYDGTLVPIQPHPDLAVMSEDVKNLLQKIIDCKYIDVTILSGRSMSNLKKMIKIKDINLSGSHGMELSLANGIEEECEQAAFFSAKIPDLVKDLRDNCCDHGGWVEQKKYHVTFHWRETNINYRQIIIHKAIDIVQKHGFQAINAHCAVEARPPIGWDKGRGVYNILEKLYGVTWADDYKAIFIGDDETDEDAMRALSGLGITFRVGKPNIKTAASHRLADPDAVKIFLEWAIGYVEKKKTSVQVTPILERRNQGITRKN</sequence>
<dbReference type="Gene3D" id="3.40.50.2000">
    <property type="entry name" value="Glycogen Phosphorylase B"/>
    <property type="match status" value="2"/>
</dbReference>
<evidence type="ECO:0000313" key="3">
    <source>
        <dbReference type="EMBL" id="CAF0707028.1"/>
    </source>
</evidence>
<dbReference type="InterPro" id="IPR036412">
    <property type="entry name" value="HAD-like_sf"/>
</dbReference>
<proteinExistence type="inferred from homology"/>
<comment type="similarity">
    <text evidence="1">In the N-terminal section; belongs to the glycosyltransferase 20 family.</text>
</comment>
<evidence type="ECO:0000256" key="1">
    <source>
        <dbReference type="ARBA" id="ARBA00005409"/>
    </source>
</evidence>
<dbReference type="NCBIfam" id="TIGR01484">
    <property type="entry name" value="HAD-SF-IIB"/>
    <property type="match status" value="1"/>
</dbReference>
<dbReference type="GO" id="GO:0004805">
    <property type="term" value="F:trehalose-phosphatase activity"/>
    <property type="evidence" value="ECO:0007669"/>
    <property type="project" value="TreeGrafter"/>
</dbReference>
<dbReference type="InterPro" id="IPR003337">
    <property type="entry name" value="Trehalose_PPase"/>
</dbReference>